<keyword evidence="2" id="KW-1185">Reference proteome</keyword>
<reference evidence="1 2" key="1">
    <citation type="journal article" date="2016" name="Mol. Biol. Evol.">
        <title>Comparative Genomics of Early-Diverging Mushroom-Forming Fungi Provides Insights into the Origins of Lignocellulose Decay Capabilities.</title>
        <authorList>
            <person name="Nagy L.G."/>
            <person name="Riley R."/>
            <person name="Tritt A."/>
            <person name="Adam C."/>
            <person name="Daum C."/>
            <person name="Floudas D."/>
            <person name="Sun H."/>
            <person name="Yadav J.S."/>
            <person name="Pangilinan J."/>
            <person name="Larsson K.H."/>
            <person name="Matsuura K."/>
            <person name="Barry K."/>
            <person name="Labutti K."/>
            <person name="Kuo R."/>
            <person name="Ohm R.A."/>
            <person name="Bhattacharya S.S."/>
            <person name="Shirouzu T."/>
            <person name="Yoshinaga Y."/>
            <person name="Martin F.M."/>
            <person name="Grigoriev I.V."/>
            <person name="Hibbett D.S."/>
        </authorList>
    </citation>
    <scope>NUCLEOTIDE SEQUENCE [LARGE SCALE GENOMIC DNA]</scope>
    <source>
        <strain evidence="1 2">HHB12733</strain>
    </source>
</reference>
<dbReference type="InParanoid" id="A0A165HPA1"/>
<proteinExistence type="predicted"/>
<evidence type="ECO:0000313" key="2">
    <source>
        <dbReference type="Proteomes" id="UP000076842"/>
    </source>
</evidence>
<accession>A0A165HPA1</accession>
<gene>
    <name evidence="1" type="ORF">CALCODRAFT_507435</name>
</gene>
<dbReference type="OrthoDB" id="412109at2759"/>
<dbReference type="STRING" id="1353952.A0A165HPA1"/>
<dbReference type="EMBL" id="KV423939">
    <property type="protein sequence ID" value="KZT59553.1"/>
    <property type="molecule type" value="Genomic_DNA"/>
</dbReference>
<dbReference type="Proteomes" id="UP000076842">
    <property type="component" value="Unassembled WGS sequence"/>
</dbReference>
<sequence>MEFRGNHGPLITPSQKIRVGPFGERLTLDGRAVQDGRYNIAYPGQRLSPEVTPLPIHSSPPSAHILYKLDDDAVDVDDATQRGFWSRLRTRRRSSVAAREGLGRIDSRQTTSSEGALSFESDEVWRGEDDGPGPYELYGQLDHAELVRIYTAMGVYQSRWASLPSLPRRPEWTFESIPWPSTAQPNSLSDLDRSAIRTFLLAALGYGQDRRQRLGLELQRWQPEEFAAKWLPNVKSSERAKVVEGVAMVRRVLMEMSSDQ</sequence>
<evidence type="ECO:0000313" key="1">
    <source>
        <dbReference type="EMBL" id="KZT59553.1"/>
    </source>
</evidence>
<organism evidence="1 2">
    <name type="scientific">Calocera cornea HHB12733</name>
    <dbReference type="NCBI Taxonomy" id="1353952"/>
    <lineage>
        <taxon>Eukaryota</taxon>
        <taxon>Fungi</taxon>
        <taxon>Dikarya</taxon>
        <taxon>Basidiomycota</taxon>
        <taxon>Agaricomycotina</taxon>
        <taxon>Dacrymycetes</taxon>
        <taxon>Dacrymycetales</taxon>
        <taxon>Dacrymycetaceae</taxon>
        <taxon>Calocera</taxon>
    </lineage>
</organism>
<protein>
    <submittedName>
        <fullName evidence="1">Uncharacterized protein</fullName>
    </submittedName>
</protein>
<name>A0A165HPA1_9BASI</name>
<dbReference type="AlphaFoldDB" id="A0A165HPA1"/>